<accession>A0A9R1W2T6</accession>
<evidence type="ECO:0000313" key="2">
    <source>
        <dbReference type="EMBL" id="KAJ0216063.1"/>
    </source>
</evidence>
<evidence type="ECO:0000313" key="3">
    <source>
        <dbReference type="Proteomes" id="UP000235145"/>
    </source>
</evidence>
<sequence length="248" mass="28725">MNSYLQGQDLWEVVGGSKTTPPEEDVNGALRKWKIKEGKAMFALKTTIEEEMLEHIRDENTPKEVWDTFVMLFLKKNDARLQLLENEILSILQRDMMIAQYFHKVKSICRKITELDPLSVIIEAQIKRIIIHGLRPEYRSFVIAIQGWPVQPSLVEFENLLASQEAMAKKMGGITLKSEEEALYTSKIQRNFQPPSKEGYKNADKWKSQQGTSQPWRSQKTDKKSSRGRRFEGNCNNFGKWGHMSKDC</sequence>
<dbReference type="AlphaFoldDB" id="A0A9R1W2T6"/>
<feature type="compositionally biased region" description="Basic and acidic residues" evidence="1">
    <location>
        <begin position="219"/>
        <end position="232"/>
    </location>
</feature>
<feature type="compositionally biased region" description="Basic and acidic residues" evidence="1">
    <location>
        <begin position="198"/>
        <end position="207"/>
    </location>
</feature>
<dbReference type="PANTHER" id="PTHR47481">
    <property type="match status" value="1"/>
</dbReference>
<gene>
    <name evidence="2" type="ORF">LSAT_V11C300119470</name>
</gene>
<feature type="compositionally biased region" description="Polar residues" evidence="1">
    <location>
        <begin position="208"/>
        <end position="218"/>
    </location>
</feature>
<dbReference type="PANTHER" id="PTHR47481:SF36">
    <property type="entry name" value="CCHC-TYPE DOMAIN-CONTAINING PROTEIN"/>
    <property type="match status" value="1"/>
</dbReference>
<name>A0A9R1W2T6_LACSA</name>
<dbReference type="EMBL" id="NBSK02000003">
    <property type="protein sequence ID" value="KAJ0216063.1"/>
    <property type="molecule type" value="Genomic_DNA"/>
</dbReference>
<proteinExistence type="predicted"/>
<evidence type="ECO:0008006" key="4">
    <source>
        <dbReference type="Google" id="ProtNLM"/>
    </source>
</evidence>
<dbReference type="Proteomes" id="UP000235145">
    <property type="component" value="Unassembled WGS sequence"/>
</dbReference>
<comment type="caution">
    <text evidence="2">The sequence shown here is derived from an EMBL/GenBank/DDBJ whole genome shotgun (WGS) entry which is preliminary data.</text>
</comment>
<evidence type="ECO:0000256" key="1">
    <source>
        <dbReference type="SAM" id="MobiDB-lite"/>
    </source>
</evidence>
<protein>
    <recommendedName>
        <fullName evidence="4">CCHC-type domain-containing protein</fullName>
    </recommendedName>
</protein>
<reference evidence="2 3" key="1">
    <citation type="journal article" date="2017" name="Nat. Commun.">
        <title>Genome assembly with in vitro proximity ligation data and whole-genome triplication in lettuce.</title>
        <authorList>
            <person name="Reyes-Chin-Wo S."/>
            <person name="Wang Z."/>
            <person name="Yang X."/>
            <person name="Kozik A."/>
            <person name="Arikit S."/>
            <person name="Song C."/>
            <person name="Xia L."/>
            <person name="Froenicke L."/>
            <person name="Lavelle D.O."/>
            <person name="Truco M.J."/>
            <person name="Xia R."/>
            <person name="Zhu S."/>
            <person name="Xu C."/>
            <person name="Xu H."/>
            <person name="Xu X."/>
            <person name="Cox K."/>
            <person name="Korf I."/>
            <person name="Meyers B.C."/>
            <person name="Michelmore R.W."/>
        </authorList>
    </citation>
    <scope>NUCLEOTIDE SEQUENCE [LARGE SCALE GENOMIC DNA]</scope>
    <source>
        <strain evidence="3">cv. Salinas</strain>
        <tissue evidence="2">Seedlings</tissue>
    </source>
</reference>
<dbReference type="Pfam" id="PF14223">
    <property type="entry name" value="Retrotran_gag_2"/>
    <property type="match status" value="1"/>
</dbReference>
<feature type="region of interest" description="Disordered" evidence="1">
    <location>
        <begin position="194"/>
        <end position="248"/>
    </location>
</feature>
<organism evidence="2 3">
    <name type="scientific">Lactuca sativa</name>
    <name type="common">Garden lettuce</name>
    <dbReference type="NCBI Taxonomy" id="4236"/>
    <lineage>
        <taxon>Eukaryota</taxon>
        <taxon>Viridiplantae</taxon>
        <taxon>Streptophyta</taxon>
        <taxon>Embryophyta</taxon>
        <taxon>Tracheophyta</taxon>
        <taxon>Spermatophyta</taxon>
        <taxon>Magnoliopsida</taxon>
        <taxon>eudicotyledons</taxon>
        <taxon>Gunneridae</taxon>
        <taxon>Pentapetalae</taxon>
        <taxon>asterids</taxon>
        <taxon>campanulids</taxon>
        <taxon>Asterales</taxon>
        <taxon>Asteraceae</taxon>
        <taxon>Cichorioideae</taxon>
        <taxon>Cichorieae</taxon>
        <taxon>Lactucinae</taxon>
        <taxon>Lactuca</taxon>
    </lineage>
</organism>
<keyword evidence="3" id="KW-1185">Reference proteome</keyword>